<evidence type="ECO:0000256" key="9">
    <source>
        <dbReference type="SAM" id="MobiDB-lite"/>
    </source>
</evidence>
<evidence type="ECO:0000256" key="1">
    <source>
        <dbReference type="ARBA" id="ARBA00004496"/>
    </source>
</evidence>
<dbReference type="InterPro" id="IPR013087">
    <property type="entry name" value="Znf_C2H2_type"/>
</dbReference>
<dbReference type="GO" id="GO:0003676">
    <property type="term" value="F:nucleic acid binding"/>
    <property type="evidence" value="ECO:0007669"/>
    <property type="project" value="InterPro"/>
</dbReference>
<reference evidence="11 12" key="1">
    <citation type="submission" date="2020-06" db="EMBL/GenBank/DDBJ databases">
        <title>The yeast mating-type switching endonuclease HO is a domesticated member of an unorthodox homing genetic element family.</title>
        <authorList>
            <person name="Coughlan A.Y."/>
            <person name="Lombardi L."/>
            <person name="Braun-Galleani S."/>
            <person name="Martos A.R."/>
            <person name="Galeote V."/>
            <person name="Bigey F."/>
            <person name="Dequin S."/>
            <person name="Byrne K.P."/>
            <person name="Wolfe K.H."/>
        </authorList>
    </citation>
    <scope>NUCLEOTIDE SEQUENCE [LARGE SCALE GENOMIC DNA]</scope>
    <source>
        <strain evidence="11 12">CBS764</strain>
    </source>
</reference>
<evidence type="ECO:0000256" key="4">
    <source>
        <dbReference type="ARBA" id="ARBA00022723"/>
    </source>
</evidence>
<keyword evidence="7" id="KW-0862">Zinc</keyword>
<feature type="compositionally biased region" description="Basic and acidic residues" evidence="9">
    <location>
        <begin position="64"/>
        <end position="80"/>
    </location>
</feature>
<dbReference type="InterPro" id="IPR003604">
    <property type="entry name" value="Matrin/U1-like-C_Znf_C2H2"/>
</dbReference>
<feature type="region of interest" description="Disordered" evidence="9">
    <location>
        <begin position="101"/>
        <end position="130"/>
    </location>
</feature>
<proteinExistence type="inferred from homology"/>
<keyword evidence="12" id="KW-1185">Reference proteome</keyword>
<dbReference type="InterPro" id="IPR036236">
    <property type="entry name" value="Znf_C2H2_sf"/>
</dbReference>
<comment type="subcellular location">
    <subcellularLocation>
        <location evidence="1">Cytoplasm</location>
    </subcellularLocation>
</comment>
<keyword evidence="4" id="KW-0479">Metal-binding</keyword>
<accession>A0A7G3ZK38</accession>
<feature type="domain" description="C2H2-type" evidence="10">
    <location>
        <begin position="6"/>
        <end position="28"/>
    </location>
</feature>
<dbReference type="AlphaFoldDB" id="A0A7G3ZK38"/>
<dbReference type="RefSeq" id="XP_037140548.1">
    <property type="nucleotide sequence ID" value="XM_037284652.1"/>
</dbReference>
<dbReference type="GO" id="GO:0030687">
    <property type="term" value="C:preribosome, large subunit precursor"/>
    <property type="evidence" value="ECO:0007669"/>
    <property type="project" value="TreeGrafter"/>
</dbReference>
<evidence type="ECO:0000313" key="11">
    <source>
        <dbReference type="EMBL" id="QLL33874.1"/>
    </source>
</evidence>
<dbReference type="KEGG" id="tgb:HG536_0F01990"/>
<dbReference type="InterPro" id="IPR041661">
    <property type="entry name" value="ZN622/Rei1/Reh1_Znf-C2H2"/>
</dbReference>
<keyword evidence="2" id="KW-0963">Cytoplasm</keyword>
<comment type="similarity">
    <text evidence="8">Belongs to the REI1 family.</text>
</comment>
<dbReference type="PROSITE" id="PS00028">
    <property type="entry name" value="ZINC_FINGER_C2H2_1"/>
    <property type="match status" value="1"/>
</dbReference>
<dbReference type="OrthoDB" id="19329at2759"/>
<evidence type="ECO:0000256" key="8">
    <source>
        <dbReference type="ARBA" id="ARBA00034126"/>
    </source>
</evidence>
<sequence>MSTYTCNTCELQFSSSQAQREHMKSDWHRYNLKRRVAHLSPITEELFNSKVQAVSNQEAEMQSSEDKKQMTKKEARRREKEALLEKKRELLKLAEQNALKKMKEQEVPQGGKAERAEPKVDESPSAEDLTEEQLAEKLMQQKIDNKVDIPLTECFFCTKSKNSKTVEQNLDHMFKNHGFYIPEQKYLTDRDGLLEYISEKIGLGNVCIVCNFQGRTLESVKAHMLAKRHCRIPYEEEDEKLEVSQFYDFSSTYKQHQSVDAAETNEDDWEDIGSGEEDASDDEDVPQDYIYHDGVELHLPTGIKVGHRSLQRYYRQNLRPEVELTEGQGTLVAAETRSFLTSFDRKQVQVQQRVWQTEVKDKKRHDKRAAKFINNQPHYRDQLLQ</sequence>
<evidence type="ECO:0000259" key="10">
    <source>
        <dbReference type="PROSITE" id="PS00028"/>
    </source>
</evidence>
<gene>
    <name evidence="11" type="ORF">HG536_0F01990</name>
</gene>
<dbReference type="PANTHER" id="PTHR13182:SF21">
    <property type="entry name" value="CYTOPLASMIC 60S SUBUNIT BIOGENESIS FACTOR REI1"/>
    <property type="match status" value="1"/>
</dbReference>
<keyword evidence="3" id="KW-0690">Ribosome biogenesis</keyword>
<protein>
    <recommendedName>
        <fullName evidence="10">C2H2-type domain-containing protein</fullName>
    </recommendedName>
</protein>
<keyword evidence="6" id="KW-0863">Zinc-finger</keyword>
<dbReference type="SUPFAM" id="SSF57667">
    <property type="entry name" value="beta-beta-alpha zinc fingers"/>
    <property type="match status" value="2"/>
</dbReference>
<evidence type="ECO:0000256" key="5">
    <source>
        <dbReference type="ARBA" id="ARBA00022737"/>
    </source>
</evidence>
<feature type="region of interest" description="Disordered" evidence="9">
    <location>
        <begin position="56"/>
        <end position="80"/>
    </location>
</feature>
<feature type="compositionally biased region" description="Acidic residues" evidence="9">
    <location>
        <begin position="263"/>
        <end position="284"/>
    </location>
</feature>
<evidence type="ECO:0000256" key="3">
    <source>
        <dbReference type="ARBA" id="ARBA00022517"/>
    </source>
</evidence>
<dbReference type="InterPro" id="IPR040025">
    <property type="entry name" value="Znf622/Rei1/Reh1"/>
</dbReference>
<dbReference type="GeneID" id="59327089"/>
<dbReference type="GO" id="GO:0042273">
    <property type="term" value="P:ribosomal large subunit biogenesis"/>
    <property type="evidence" value="ECO:0007669"/>
    <property type="project" value="TreeGrafter"/>
</dbReference>
<feature type="compositionally biased region" description="Basic and acidic residues" evidence="9">
    <location>
        <begin position="101"/>
        <end position="122"/>
    </location>
</feature>
<dbReference type="Proteomes" id="UP000515788">
    <property type="component" value="Chromosome 6"/>
</dbReference>
<feature type="region of interest" description="Disordered" evidence="9">
    <location>
        <begin position="257"/>
        <end position="284"/>
    </location>
</feature>
<dbReference type="EMBL" id="CP059251">
    <property type="protein sequence ID" value="QLL33874.1"/>
    <property type="molecule type" value="Genomic_DNA"/>
</dbReference>
<evidence type="ECO:0000313" key="12">
    <source>
        <dbReference type="Proteomes" id="UP000515788"/>
    </source>
</evidence>
<dbReference type="SMART" id="SM00355">
    <property type="entry name" value="ZnF_C2H2"/>
    <property type="match status" value="3"/>
</dbReference>
<dbReference type="Pfam" id="PF12756">
    <property type="entry name" value="zf-C2H2_2"/>
    <property type="match status" value="1"/>
</dbReference>
<evidence type="ECO:0000256" key="7">
    <source>
        <dbReference type="ARBA" id="ARBA00022833"/>
    </source>
</evidence>
<name>A0A7G3ZK38_9SACH</name>
<evidence type="ECO:0000256" key="2">
    <source>
        <dbReference type="ARBA" id="ARBA00022490"/>
    </source>
</evidence>
<dbReference type="PANTHER" id="PTHR13182">
    <property type="entry name" value="ZINC FINGER PROTEIN 622"/>
    <property type="match status" value="1"/>
</dbReference>
<evidence type="ECO:0000256" key="6">
    <source>
        <dbReference type="ARBA" id="ARBA00022771"/>
    </source>
</evidence>
<dbReference type="SMART" id="SM00451">
    <property type="entry name" value="ZnF_U1"/>
    <property type="match status" value="1"/>
</dbReference>
<keyword evidence="5" id="KW-0677">Repeat</keyword>
<organism evidence="11 12">
    <name type="scientific">Torulaspora globosa</name>
    <dbReference type="NCBI Taxonomy" id="48254"/>
    <lineage>
        <taxon>Eukaryota</taxon>
        <taxon>Fungi</taxon>
        <taxon>Dikarya</taxon>
        <taxon>Ascomycota</taxon>
        <taxon>Saccharomycotina</taxon>
        <taxon>Saccharomycetes</taxon>
        <taxon>Saccharomycetales</taxon>
        <taxon>Saccharomycetaceae</taxon>
        <taxon>Torulaspora</taxon>
    </lineage>
</organism>
<dbReference type="GO" id="GO:0005737">
    <property type="term" value="C:cytoplasm"/>
    <property type="evidence" value="ECO:0007669"/>
    <property type="project" value="UniProtKB-SubCell"/>
</dbReference>
<dbReference type="GO" id="GO:0008270">
    <property type="term" value="F:zinc ion binding"/>
    <property type="evidence" value="ECO:0007669"/>
    <property type="project" value="UniProtKB-KW"/>
</dbReference>